<keyword evidence="1" id="KW-0963">Cytoplasm</keyword>
<feature type="domain" description="Nmd3 N-terminal" evidence="3">
    <location>
        <begin position="41"/>
        <end position="104"/>
    </location>
</feature>
<gene>
    <name evidence="4" type="ORF">T459_16715</name>
</gene>
<comment type="similarity">
    <text evidence="1">Belongs to the NMD3 family.</text>
</comment>
<dbReference type="GO" id="GO:0005634">
    <property type="term" value="C:nucleus"/>
    <property type="evidence" value="ECO:0007669"/>
    <property type="project" value="UniProtKB-SubCell"/>
</dbReference>
<evidence type="ECO:0000259" key="3">
    <source>
        <dbReference type="Pfam" id="PF04981"/>
    </source>
</evidence>
<organism evidence="4 5">
    <name type="scientific">Capsicum annuum</name>
    <name type="common">Capsicum pepper</name>
    <dbReference type="NCBI Taxonomy" id="4072"/>
    <lineage>
        <taxon>Eukaryota</taxon>
        <taxon>Viridiplantae</taxon>
        <taxon>Streptophyta</taxon>
        <taxon>Embryophyta</taxon>
        <taxon>Tracheophyta</taxon>
        <taxon>Spermatophyta</taxon>
        <taxon>Magnoliopsida</taxon>
        <taxon>eudicotyledons</taxon>
        <taxon>Gunneridae</taxon>
        <taxon>Pentapetalae</taxon>
        <taxon>asterids</taxon>
        <taxon>lamiids</taxon>
        <taxon>Solanales</taxon>
        <taxon>Solanaceae</taxon>
        <taxon>Solanoideae</taxon>
        <taxon>Capsiceae</taxon>
        <taxon>Capsicum</taxon>
    </lineage>
</organism>
<dbReference type="GO" id="GO:0015031">
    <property type="term" value="P:protein transport"/>
    <property type="evidence" value="ECO:0007669"/>
    <property type="project" value="UniProtKB-KW"/>
</dbReference>
<dbReference type="GO" id="GO:0043023">
    <property type="term" value="F:ribosomal large subunit binding"/>
    <property type="evidence" value="ECO:0007669"/>
    <property type="project" value="InterPro"/>
</dbReference>
<dbReference type="GO" id="GO:0005737">
    <property type="term" value="C:cytoplasm"/>
    <property type="evidence" value="ECO:0007669"/>
    <property type="project" value="UniProtKB-SubCell"/>
</dbReference>
<protein>
    <recommendedName>
        <fullName evidence="1">60S ribosomal export protein NMD3</fullName>
    </recommendedName>
</protein>
<dbReference type="Gramene" id="PHT78663">
    <property type="protein sequence ID" value="PHT78663"/>
    <property type="gene ID" value="T459_16715"/>
</dbReference>
<reference evidence="4 5" key="1">
    <citation type="journal article" date="2014" name="Nat. Genet.">
        <title>Genome sequence of the hot pepper provides insights into the evolution of pungency in Capsicum species.</title>
        <authorList>
            <person name="Kim S."/>
            <person name="Park M."/>
            <person name="Yeom S.I."/>
            <person name="Kim Y.M."/>
            <person name="Lee J.M."/>
            <person name="Lee H.A."/>
            <person name="Seo E."/>
            <person name="Choi J."/>
            <person name="Cheong K."/>
            <person name="Kim K.T."/>
            <person name="Jung K."/>
            <person name="Lee G.W."/>
            <person name="Oh S.K."/>
            <person name="Bae C."/>
            <person name="Kim S.B."/>
            <person name="Lee H.Y."/>
            <person name="Kim S.Y."/>
            <person name="Kim M.S."/>
            <person name="Kang B.C."/>
            <person name="Jo Y.D."/>
            <person name="Yang H.B."/>
            <person name="Jeong H.J."/>
            <person name="Kang W.H."/>
            <person name="Kwon J.K."/>
            <person name="Shin C."/>
            <person name="Lim J.Y."/>
            <person name="Park J.H."/>
            <person name="Huh J.H."/>
            <person name="Kim J.S."/>
            <person name="Kim B.D."/>
            <person name="Cohen O."/>
            <person name="Paran I."/>
            <person name="Suh M.C."/>
            <person name="Lee S.B."/>
            <person name="Kim Y.K."/>
            <person name="Shin Y."/>
            <person name="Noh S.J."/>
            <person name="Park J."/>
            <person name="Seo Y.S."/>
            <person name="Kwon S.Y."/>
            <person name="Kim H.A."/>
            <person name="Park J.M."/>
            <person name="Kim H.J."/>
            <person name="Choi S.B."/>
            <person name="Bosland P.W."/>
            <person name="Reeves G."/>
            <person name="Jo S.H."/>
            <person name="Lee B.W."/>
            <person name="Cho H.T."/>
            <person name="Choi H.S."/>
            <person name="Lee M.S."/>
            <person name="Yu Y."/>
            <person name="Do Choi Y."/>
            <person name="Park B.S."/>
            <person name="van Deynze A."/>
            <person name="Ashrafi H."/>
            <person name="Hill T."/>
            <person name="Kim W.T."/>
            <person name="Pai H.S."/>
            <person name="Ahn H.K."/>
            <person name="Yeam I."/>
            <person name="Giovannoni J.J."/>
            <person name="Rose J.K."/>
            <person name="Sorensen I."/>
            <person name="Lee S.J."/>
            <person name="Kim R.W."/>
            <person name="Choi I.Y."/>
            <person name="Choi B.S."/>
            <person name="Lim J.S."/>
            <person name="Lee Y.H."/>
            <person name="Choi D."/>
        </authorList>
    </citation>
    <scope>NUCLEOTIDE SEQUENCE [LARGE SCALE GENOMIC DNA]</scope>
    <source>
        <strain evidence="5">cv. CM334</strain>
    </source>
</reference>
<dbReference type="AlphaFoldDB" id="A0A2G2Z9H9"/>
<keyword evidence="1" id="KW-0813">Transport</keyword>
<comment type="caution">
    <text evidence="4">The sequence shown here is derived from an EMBL/GenBank/DDBJ whole genome shotgun (WGS) entry which is preliminary data.</text>
</comment>
<dbReference type="PANTHER" id="PTHR12746">
    <property type="entry name" value="NONSENSE-MEDIATED MRNA DECAY PROTEIN 3"/>
    <property type="match status" value="1"/>
</dbReference>
<comment type="subcellular location">
    <subcellularLocation>
        <location evidence="1">Cytoplasm</location>
    </subcellularLocation>
    <subcellularLocation>
        <location evidence="1">Nucleus</location>
    </subcellularLocation>
</comment>
<dbReference type="OMA" id="HFPECES"/>
<dbReference type="InterPro" id="IPR039768">
    <property type="entry name" value="Nmd3"/>
</dbReference>
<accession>A0A2G2Z9H9</accession>
<proteinExistence type="inferred from homology"/>
<dbReference type="EMBL" id="AYRZ02000006">
    <property type="protein sequence ID" value="PHT78663.1"/>
    <property type="molecule type" value="Genomic_DNA"/>
</dbReference>
<feature type="chain" id="PRO_5013827955" description="60S ribosomal export protein NMD3" evidence="2">
    <location>
        <begin position="24"/>
        <end position="105"/>
    </location>
</feature>
<evidence type="ECO:0000313" key="4">
    <source>
        <dbReference type="EMBL" id="PHT78663.1"/>
    </source>
</evidence>
<keyword evidence="5" id="KW-1185">Reference proteome</keyword>
<keyword evidence="2" id="KW-0732">Signal</keyword>
<dbReference type="PANTHER" id="PTHR12746:SF2">
    <property type="entry name" value="60S RIBOSOMAL EXPORT PROTEIN NMD3"/>
    <property type="match status" value="1"/>
</dbReference>
<comment type="function">
    <text evidence="1">Acts as an adapter for the XPO1/CRM1-mediated export of the 60S ribosomal subunit.</text>
</comment>
<name>A0A2G2Z9H9_CAPAN</name>
<keyword evidence="1" id="KW-0653">Protein transport</keyword>
<dbReference type="Proteomes" id="UP000222542">
    <property type="component" value="Unassembled WGS sequence"/>
</dbReference>
<keyword evidence="1" id="KW-0539">Nucleus</keyword>
<evidence type="ECO:0000313" key="5">
    <source>
        <dbReference type="Proteomes" id="UP000222542"/>
    </source>
</evidence>
<reference evidence="4 5" key="2">
    <citation type="journal article" date="2017" name="Genome Biol.">
        <title>New reference genome sequences of hot pepper reveal the massive evolution of plant disease-resistance genes by retroduplication.</title>
        <authorList>
            <person name="Kim S."/>
            <person name="Park J."/>
            <person name="Yeom S.I."/>
            <person name="Kim Y.M."/>
            <person name="Seo E."/>
            <person name="Kim K.T."/>
            <person name="Kim M.S."/>
            <person name="Lee J.M."/>
            <person name="Cheong K."/>
            <person name="Shin H.S."/>
            <person name="Kim S.B."/>
            <person name="Han K."/>
            <person name="Lee J."/>
            <person name="Park M."/>
            <person name="Lee H.A."/>
            <person name="Lee H.Y."/>
            <person name="Lee Y."/>
            <person name="Oh S."/>
            <person name="Lee J.H."/>
            <person name="Choi E."/>
            <person name="Choi E."/>
            <person name="Lee S.E."/>
            <person name="Jeon J."/>
            <person name="Kim H."/>
            <person name="Choi G."/>
            <person name="Song H."/>
            <person name="Lee J."/>
            <person name="Lee S.C."/>
            <person name="Kwon J.K."/>
            <person name="Lee H.Y."/>
            <person name="Koo N."/>
            <person name="Hong Y."/>
            <person name="Kim R.W."/>
            <person name="Kang W.H."/>
            <person name="Huh J.H."/>
            <person name="Kang B.C."/>
            <person name="Yang T.J."/>
            <person name="Lee Y.H."/>
            <person name="Bennetzen J.L."/>
            <person name="Choi D."/>
        </authorList>
    </citation>
    <scope>NUCLEOTIDE SEQUENCE [LARGE SCALE GENOMIC DNA]</scope>
    <source>
        <strain evidence="5">cv. CM334</strain>
    </source>
</reference>
<evidence type="ECO:0000256" key="2">
    <source>
        <dbReference type="SAM" id="SignalP"/>
    </source>
</evidence>
<dbReference type="Pfam" id="PF04981">
    <property type="entry name" value="NMD3"/>
    <property type="match status" value="1"/>
</dbReference>
<dbReference type="InterPro" id="IPR007064">
    <property type="entry name" value="Nmd3_N"/>
</dbReference>
<sequence>MHISSSLLPFFCLSLVCLLPAMAQEMGIFMVHHTIVNVLYCKCGISMQPNTANIYANCLRSEIDITEGLQKHVIICHFPECESYLLHPSTWIKAQLESNELLTFV</sequence>
<feature type="signal peptide" evidence="2">
    <location>
        <begin position="1"/>
        <end position="23"/>
    </location>
</feature>
<dbReference type="STRING" id="4072.A0A2G2Z9H9"/>
<evidence type="ECO:0000256" key="1">
    <source>
        <dbReference type="RuleBase" id="RU364108"/>
    </source>
</evidence>